<dbReference type="AlphaFoldDB" id="A0ABD2XJI4"/>
<organism evidence="3 4">
    <name type="scientific">Trichogramma kaykai</name>
    <dbReference type="NCBI Taxonomy" id="54128"/>
    <lineage>
        <taxon>Eukaryota</taxon>
        <taxon>Metazoa</taxon>
        <taxon>Ecdysozoa</taxon>
        <taxon>Arthropoda</taxon>
        <taxon>Hexapoda</taxon>
        <taxon>Insecta</taxon>
        <taxon>Pterygota</taxon>
        <taxon>Neoptera</taxon>
        <taxon>Endopterygota</taxon>
        <taxon>Hymenoptera</taxon>
        <taxon>Apocrita</taxon>
        <taxon>Proctotrupomorpha</taxon>
        <taxon>Chalcidoidea</taxon>
        <taxon>Trichogrammatidae</taxon>
        <taxon>Trichogramma</taxon>
    </lineage>
</organism>
<dbReference type="GO" id="GO:0008270">
    <property type="term" value="F:zinc ion binding"/>
    <property type="evidence" value="ECO:0007669"/>
    <property type="project" value="UniProtKB-KW"/>
</dbReference>
<comment type="caution">
    <text evidence="3">The sequence shown here is derived from an EMBL/GenBank/DDBJ whole genome shotgun (WGS) entry which is preliminary data.</text>
</comment>
<proteinExistence type="predicted"/>
<dbReference type="InterPro" id="IPR051703">
    <property type="entry name" value="NF-kappa-B_Signaling_Reg"/>
</dbReference>
<reference evidence="3 4" key="1">
    <citation type="journal article" date="2024" name="bioRxiv">
        <title>A reference genome for Trichogramma kaykai: A tiny desert-dwelling parasitoid wasp with competing sex-ratio distorters.</title>
        <authorList>
            <person name="Culotta J."/>
            <person name="Lindsey A.R."/>
        </authorList>
    </citation>
    <scope>NUCLEOTIDE SEQUENCE [LARGE SCALE GENOMIC DNA]</scope>
    <source>
        <strain evidence="3 4">KSX58</strain>
    </source>
</reference>
<keyword evidence="1" id="KW-0863">Zinc-finger</keyword>
<dbReference type="GO" id="GO:0006281">
    <property type="term" value="P:DNA repair"/>
    <property type="evidence" value="ECO:0007669"/>
    <property type="project" value="UniProtKB-ARBA"/>
</dbReference>
<evidence type="ECO:0000259" key="2">
    <source>
        <dbReference type="PROSITE" id="PS50966"/>
    </source>
</evidence>
<dbReference type="InterPro" id="IPR019080">
    <property type="entry name" value="YqaJ_viral_recombinase"/>
</dbReference>
<evidence type="ECO:0000313" key="3">
    <source>
        <dbReference type="EMBL" id="KAL3405362.1"/>
    </source>
</evidence>
<accession>A0ABD2XJI4</accession>
<dbReference type="CDD" id="cd22343">
    <property type="entry name" value="PDDEXK_lambda_exonuclease-like"/>
    <property type="match status" value="1"/>
</dbReference>
<dbReference type="InterPro" id="IPR011604">
    <property type="entry name" value="PDDEXK-like_dom_sf"/>
</dbReference>
<protein>
    <recommendedName>
        <fullName evidence="2">SWIM-type domain-containing protein</fullName>
    </recommendedName>
</protein>
<name>A0ABD2XJI4_9HYME</name>
<keyword evidence="4" id="KW-1185">Reference proteome</keyword>
<dbReference type="InterPro" id="IPR011335">
    <property type="entry name" value="Restrct_endonuc-II-like"/>
</dbReference>
<keyword evidence="1" id="KW-0862">Zinc</keyword>
<dbReference type="SUPFAM" id="SSF52980">
    <property type="entry name" value="Restriction endonuclease-like"/>
    <property type="match status" value="1"/>
</dbReference>
<dbReference type="Gene3D" id="3.90.320.10">
    <property type="match status" value="1"/>
</dbReference>
<evidence type="ECO:0000256" key="1">
    <source>
        <dbReference type="PROSITE-ProRule" id="PRU00325"/>
    </source>
</evidence>
<dbReference type="PANTHER" id="PTHR46609">
    <property type="entry name" value="EXONUCLEASE, PHAGE-TYPE/RECB, C-TERMINAL DOMAIN-CONTAINING PROTEIN"/>
    <property type="match status" value="1"/>
</dbReference>
<gene>
    <name evidence="3" type="ORF">TKK_002381</name>
</gene>
<dbReference type="PANTHER" id="PTHR46609:SF8">
    <property type="entry name" value="YQAJ VIRAL RECOMBINASE DOMAIN-CONTAINING PROTEIN"/>
    <property type="match status" value="1"/>
</dbReference>
<evidence type="ECO:0000313" key="4">
    <source>
        <dbReference type="Proteomes" id="UP001627154"/>
    </source>
</evidence>
<dbReference type="Proteomes" id="UP001627154">
    <property type="component" value="Unassembled WGS sequence"/>
</dbReference>
<keyword evidence="1" id="KW-0479">Metal-binding</keyword>
<dbReference type="EMBL" id="JBJJXI010000021">
    <property type="protein sequence ID" value="KAL3405362.1"/>
    <property type="molecule type" value="Genomic_DNA"/>
</dbReference>
<sequence length="427" mass="49265">MVAVEFQTIWSWAGLDIDPKKPSFRDAQELIKARQIIKCGKLNEDNEVIRFSALCSKTPDSKDGCYTVNGTVKNSAILECSCDCEIGQEKCQHVLATLIHCYRKSFDLENWATPTGELTTTKKRPLQDKEITVESEKNINKINPFFLPRSKKPKTSKQSNGFKKDANLERAVAAIFENQDSELMNFIRDMKTDKLQECCEKLLKSFEGDYKDICEKTAKSHDFWLQQRQYRITGSMCYIVYTYSSCKRPNWPNKCSTLFTPNDYKNKYMEYGNKTEPEARQAFIKNTNFIVKEVGLVISKSNPWMGYSPDGIIFQNGKPTALLEIKCPYIGKTSNIQATIEAQCTKYLVRVDENIELKKKHSYYGQVQLGMAVLNLNVAYFVVYSARDKKYLSIKVPRDEDFLMEMLPALKESYFNHMLHNICLMKK</sequence>
<dbReference type="PROSITE" id="PS50966">
    <property type="entry name" value="ZF_SWIM"/>
    <property type="match status" value="1"/>
</dbReference>
<feature type="domain" description="SWIM-type" evidence="2">
    <location>
        <begin position="66"/>
        <end position="102"/>
    </location>
</feature>
<dbReference type="Pfam" id="PF09588">
    <property type="entry name" value="YqaJ"/>
    <property type="match status" value="1"/>
</dbReference>
<dbReference type="InterPro" id="IPR007527">
    <property type="entry name" value="Znf_SWIM"/>
</dbReference>